<dbReference type="Proteomes" id="UP001056120">
    <property type="component" value="Linkage Group LG28"/>
</dbReference>
<protein>
    <submittedName>
        <fullName evidence="1">Uncharacterized protein</fullName>
    </submittedName>
</protein>
<comment type="caution">
    <text evidence="1">The sequence shown here is derived from an EMBL/GenBank/DDBJ whole genome shotgun (WGS) entry which is preliminary data.</text>
</comment>
<name>A0ACB8YAA1_9ASTR</name>
<accession>A0ACB8YAA1</accession>
<keyword evidence="2" id="KW-1185">Reference proteome</keyword>
<organism evidence="1 2">
    <name type="scientific">Smallanthus sonchifolius</name>
    <dbReference type="NCBI Taxonomy" id="185202"/>
    <lineage>
        <taxon>Eukaryota</taxon>
        <taxon>Viridiplantae</taxon>
        <taxon>Streptophyta</taxon>
        <taxon>Embryophyta</taxon>
        <taxon>Tracheophyta</taxon>
        <taxon>Spermatophyta</taxon>
        <taxon>Magnoliopsida</taxon>
        <taxon>eudicotyledons</taxon>
        <taxon>Gunneridae</taxon>
        <taxon>Pentapetalae</taxon>
        <taxon>asterids</taxon>
        <taxon>campanulids</taxon>
        <taxon>Asterales</taxon>
        <taxon>Asteraceae</taxon>
        <taxon>Asteroideae</taxon>
        <taxon>Heliantheae alliance</taxon>
        <taxon>Millerieae</taxon>
        <taxon>Smallanthus</taxon>
    </lineage>
</organism>
<reference evidence="2" key="1">
    <citation type="journal article" date="2022" name="Mol. Ecol. Resour.">
        <title>The genomes of chicory, endive, great burdock and yacon provide insights into Asteraceae palaeo-polyploidization history and plant inulin production.</title>
        <authorList>
            <person name="Fan W."/>
            <person name="Wang S."/>
            <person name="Wang H."/>
            <person name="Wang A."/>
            <person name="Jiang F."/>
            <person name="Liu H."/>
            <person name="Zhao H."/>
            <person name="Xu D."/>
            <person name="Zhang Y."/>
        </authorList>
    </citation>
    <scope>NUCLEOTIDE SEQUENCE [LARGE SCALE GENOMIC DNA]</scope>
    <source>
        <strain evidence="2">cv. Yunnan</strain>
    </source>
</reference>
<gene>
    <name evidence="1" type="ORF">L1987_82212</name>
</gene>
<evidence type="ECO:0000313" key="1">
    <source>
        <dbReference type="EMBL" id="KAI3682313.1"/>
    </source>
</evidence>
<dbReference type="EMBL" id="CM042045">
    <property type="protein sequence ID" value="KAI3682313.1"/>
    <property type="molecule type" value="Genomic_DNA"/>
</dbReference>
<reference evidence="1 2" key="2">
    <citation type="journal article" date="2022" name="Mol. Ecol. Resour.">
        <title>The genomes of chicory, endive, great burdock and yacon provide insights into Asteraceae paleo-polyploidization history and plant inulin production.</title>
        <authorList>
            <person name="Fan W."/>
            <person name="Wang S."/>
            <person name="Wang H."/>
            <person name="Wang A."/>
            <person name="Jiang F."/>
            <person name="Liu H."/>
            <person name="Zhao H."/>
            <person name="Xu D."/>
            <person name="Zhang Y."/>
        </authorList>
    </citation>
    <scope>NUCLEOTIDE SEQUENCE [LARGE SCALE GENOMIC DNA]</scope>
    <source>
        <strain evidence="2">cv. Yunnan</strain>
        <tissue evidence="1">Leaves</tissue>
    </source>
</reference>
<evidence type="ECO:0000313" key="2">
    <source>
        <dbReference type="Proteomes" id="UP001056120"/>
    </source>
</evidence>
<proteinExistence type="predicted"/>
<sequence>MMVSLSLVYFWSNIYVECAMKLLDVFLVILHETLWLWNDTGLIKSEKLHVKKPKKEIQNKLGFIDSKSPPISTTATIVIFSNRTAKSISCADSG</sequence>